<dbReference type="InterPro" id="IPR036257">
    <property type="entry name" value="Cyt_c_oxidase_su2_TM_sf"/>
</dbReference>
<evidence type="ECO:0000256" key="9">
    <source>
        <dbReference type="SAM" id="Phobius"/>
    </source>
</evidence>
<evidence type="ECO:0000256" key="2">
    <source>
        <dbReference type="ARBA" id="ARBA00007866"/>
    </source>
</evidence>
<name>J7GZ04_CARRU</name>
<dbReference type="OrthoDB" id="9783445at2"/>
<evidence type="ECO:0000256" key="4">
    <source>
        <dbReference type="ARBA" id="ARBA00022660"/>
    </source>
</evidence>
<evidence type="ECO:0000313" key="12">
    <source>
        <dbReference type="EMBL" id="AFP83843.1"/>
    </source>
</evidence>
<gene>
    <name evidence="12" type="primary">cyoA</name>
    <name evidence="12" type="ORF">A33Y_0209</name>
</gene>
<comment type="subcellular location">
    <subcellularLocation>
        <location evidence="1">Membrane</location>
        <topology evidence="1">Multi-pass membrane protein</topology>
    </subcellularLocation>
</comment>
<dbReference type="PATRIC" id="fig|1202537.3.peg.178"/>
<dbReference type="InterPro" id="IPR008972">
    <property type="entry name" value="Cupredoxin"/>
</dbReference>
<evidence type="ECO:0000259" key="10">
    <source>
        <dbReference type="PROSITE" id="PS50857"/>
    </source>
</evidence>
<dbReference type="PANTHER" id="PTHR22888">
    <property type="entry name" value="CYTOCHROME C OXIDASE, SUBUNIT II"/>
    <property type="match status" value="1"/>
</dbReference>
<dbReference type="SUPFAM" id="SSF81464">
    <property type="entry name" value="Cytochrome c oxidase subunit II-like, transmembrane region"/>
    <property type="match status" value="1"/>
</dbReference>
<organism evidence="12 13">
    <name type="scientific">Candidatus Carsonella ruddii CS isolate Thao2000</name>
    <dbReference type="NCBI Taxonomy" id="1202537"/>
    <lineage>
        <taxon>Bacteria</taxon>
        <taxon>Pseudomonadati</taxon>
        <taxon>Pseudomonadota</taxon>
        <taxon>Gammaproteobacteria</taxon>
        <taxon>Oceanospirillales</taxon>
        <taxon>Halomonadaceae</taxon>
        <taxon>Zymobacter group</taxon>
        <taxon>Candidatus Carsonella</taxon>
    </lineage>
</organism>
<reference evidence="12 13" key="1">
    <citation type="journal article" date="2012" name="Mol. Biol. Evol.">
        <title>Genome reduction and co-evolution between the primary and secondary bacterial symbionts of psyllids.</title>
        <authorList>
            <person name="Sloan D.B."/>
            <person name="Moran N.A."/>
        </authorList>
    </citation>
    <scope>NUCLEOTIDE SEQUENCE [LARGE SCALE GENOMIC DNA]</scope>
    <source>
        <strain evidence="12 13">CS</strain>
    </source>
</reference>
<dbReference type="PROSITE" id="PS50857">
    <property type="entry name" value="COX2_CUA"/>
    <property type="match status" value="1"/>
</dbReference>
<dbReference type="Gene3D" id="2.60.40.420">
    <property type="entry name" value="Cupredoxins - blue copper proteins"/>
    <property type="match status" value="1"/>
</dbReference>
<dbReference type="EMBL" id="CP003542">
    <property type="protein sequence ID" value="AFP83843.1"/>
    <property type="molecule type" value="Genomic_DNA"/>
</dbReference>
<dbReference type="RefSeq" id="WP_014887144.1">
    <property type="nucleotide sequence ID" value="NC_018415.1"/>
</dbReference>
<keyword evidence="6" id="KW-0249">Electron transport</keyword>
<protein>
    <submittedName>
        <fullName evidence="12">Cytochrome O ubiquinol oxidase subunit II</fullName>
    </submittedName>
</protein>
<dbReference type="GO" id="GO:0016020">
    <property type="term" value="C:membrane"/>
    <property type="evidence" value="ECO:0007669"/>
    <property type="project" value="UniProtKB-SubCell"/>
</dbReference>
<evidence type="ECO:0000256" key="3">
    <source>
        <dbReference type="ARBA" id="ARBA00022448"/>
    </source>
</evidence>
<keyword evidence="5 9" id="KW-0812">Transmembrane</keyword>
<proteinExistence type="inferred from homology"/>
<evidence type="ECO:0000256" key="1">
    <source>
        <dbReference type="ARBA" id="ARBA00004141"/>
    </source>
</evidence>
<keyword evidence="7 9" id="KW-1133">Transmembrane helix</keyword>
<dbReference type="AlphaFoldDB" id="J7GZ04"/>
<dbReference type="KEGG" id="crc:A33Y_0209"/>
<evidence type="ECO:0000256" key="6">
    <source>
        <dbReference type="ARBA" id="ARBA00022982"/>
    </source>
</evidence>
<dbReference type="GO" id="GO:0005507">
    <property type="term" value="F:copper ion binding"/>
    <property type="evidence" value="ECO:0007669"/>
    <property type="project" value="InterPro"/>
</dbReference>
<feature type="domain" description="Cytochrome oxidase subunit II transmembrane region profile" evidence="11">
    <location>
        <begin position="1"/>
        <end position="90"/>
    </location>
</feature>
<dbReference type="Proteomes" id="UP000003931">
    <property type="component" value="Chromosome"/>
</dbReference>
<dbReference type="SUPFAM" id="SSF49503">
    <property type="entry name" value="Cupredoxins"/>
    <property type="match status" value="1"/>
</dbReference>
<evidence type="ECO:0000259" key="11">
    <source>
        <dbReference type="PROSITE" id="PS50999"/>
    </source>
</evidence>
<evidence type="ECO:0000313" key="13">
    <source>
        <dbReference type="Proteomes" id="UP000003931"/>
    </source>
</evidence>
<dbReference type="InterPro" id="IPR011759">
    <property type="entry name" value="Cyt_c_oxidase_su2_TM_dom"/>
</dbReference>
<keyword evidence="4" id="KW-0679">Respiratory chain</keyword>
<dbReference type="HOGENOM" id="CLU_036876_6_1_6"/>
<sequence>MIKKYIIKHFLGINRFIENKILLNTIYLIFIIIIFLFILIINSLFKNNYFYPKLIDSFIIEFLIWLVPTILIIILSIYAIKSTIYLNPLKSIYNNIKPLIIEIISVNWKWIIIFPKQKILLLNEICLPINIPIKIYLISNSIINSLCIPKIGCQLYCMTNYNKPIFFLLLKHGFMHGVNSNFNGIGSSYMKMNIFSVINKNFYKWIERIKKTKIFFNFKSYNSVLKNGFLIYPKLFNIRNNKLFFYIQKFK</sequence>
<feature type="transmembrane region" description="Helical" evidence="9">
    <location>
        <begin position="57"/>
        <end position="80"/>
    </location>
</feature>
<accession>J7GZ04</accession>
<evidence type="ECO:0000256" key="8">
    <source>
        <dbReference type="ARBA" id="ARBA00023136"/>
    </source>
</evidence>
<feature type="domain" description="Cytochrome oxidase subunit II copper A binding" evidence="10">
    <location>
        <begin position="96"/>
        <end position="208"/>
    </location>
</feature>
<evidence type="ECO:0000256" key="5">
    <source>
        <dbReference type="ARBA" id="ARBA00022692"/>
    </source>
</evidence>
<dbReference type="GO" id="GO:0042773">
    <property type="term" value="P:ATP synthesis coupled electron transport"/>
    <property type="evidence" value="ECO:0007669"/>
    <property type="project" value="TreeGrafter"/>
</dbReference>
<keyword evidence="3" id="KW-0813">Transport</keyword>
<dbReference type="InterPro" id="IPR045187">
    <property type="entry name" value="CcO_II"/>
</dbReference>
<dbReference type="PROSITE" id="PS50999">
    <property type="entry name" value="COX2_TM"/>
    <property type="match status" value="1"/>
</dbReference>
<dbReference type="PANTHER" id="PTHR22888:SF18">
    <property type="entry name" value="CYTOCHROME BO(3) UBIQUINOL OXIDASE SUBUNIT 2"/>
    <property type="match status" value="1"/>
</dbReference>
<dbReference type="InterPro" id="IPR002429">
    <property type="entry name" value="CcO_II-like_C"/>
</dbReference>
<keyword evidence="8 9" id="KW-0472">Membrane</keyword>
<dbReference type="GO" id="GO:0004129">
    <property type="term" value="F:cytochrome-c oxidase activity"/>
    <property type="evidence" value="ECO:0007669"/>
    <property type="project" value="InterPro"/>
</dbReference>
<dbReference type="STRING" id="1202537.A33Y_0209"/>
<comment type="similarity">
    <text evidence="2">Belongs to the cytochrome c oxidase subunit 2 family.</text>
</comment>
<evidence type="ECO:0000256" key="7">
    <source>
        <dbReference type="ARBA" id="ARBA00022989"/>
    </source>
</evidence>
<feature type="transmembrane region" description="Helical" evidence="9">
    <location>
        <begin position="21"/>
        <end position="45"/>
    </location>
</feature>